<dbReference type="RefSeq" id="WP_231816414.1">
    <property type="nucleotide sequence ID" value="NZ_JAJOZR010000015.1"/>
</dbReference>
<organism evidence="2 3">
    <name type="scientific">Rhizobium quercicola</name>
    <dbReference type="NCBI Taxonomy" id="2901226"/>
    <lineage>
        <taxon>Bacteria</taxon>
        <taxon>Pseudomonadati</taxon>
        <taxon>Pseudomonadota</taxon>
        <taxon>Alphaproteobacteria</taxon>
        <taxon>Hyphomicrobiales</taxon>
        <taxon>Rhizobiaceae</taxon>
        <taxon>Rhizobium/Agrobacterium group</taxon>
        <taxon>Rhizobium</taxon>
    </lineage>
</organism>
<protein>
    <submittedName>
        <fullName evidence="2">Uncharacterized protein</fullName>
    </submittedName>
</protein>
<feature type="region of interest" description="Disordered" evidence="1">
    <location>
        <begin position="200"/>
        <end position="220"/>
    </location>
</feature>
<gene>
    <name evidence="2" type="ORF">LRX75_20020</name>
</gene>
<name>A0A9X1NWV3_9HYPH</name>
<evidence type="ECO:0000313" key="3">
    <source>
        <dbReference type="Proteomes" id="UP001139089"/>
    </source>
</evidence>
<sequence length="293" mass="31659">MKGSRTDAFRSETGTRWREGALDRLRRLGISELLVLLLVLPVAAKAHEPGYADAKIASPARTSRAGVRLAFPAGELPRRGMLVATGNILSPLARWIVIDLDLMTIRQATTRLADAGGLVEIESERTDAISDDERRNVIASGNEVWITPARDTPVFGEPTDRLCNVALFDGDDVLQEVGSDCPRPRLVAVLEALAVSANGRASSQGHAPAPSSAEASIGSAHREPDGTLVLWLRAESEAGSVVGHGELRYPPGNQHYDRFLRHLGPIPPGGEVLVWPFPPHWPDEPALPQRPRS</sequence>
<reference evidence="2" key="1">
    <citation type="submission" date="2021-12" db="EMBL/GenBank/DDBJ databases">
        <authorList>
            <person name="Li Y."/>
        </authorList>
    </citation>
    <scope>NUCLEOTIDE SEQUENCE</scope>
    <source>
        <strain evidence="2">DKSPLA3</strain>
    </source>
</reference>
<keyword evidence="3" id="KW-1185">Reference proteome</keyword>
<dbReference type="EMBL" id="JAJOZR010000015">
    <property type="protein sequence ID" value="MCD7111329.1"/>
    <property type="molecule type" value="Genomic_DNA"/>
</dbReference>
<dbReference type="AlphaFoldDB" id="A0A9X1NWV3"/>
<accession>A0A9X1NWV3</accession>
<dbReference type="Proteomes" id="UP001139089">
    <property type="component" value="Unassembled WGS sequence"/>
</dbReference>
<comment type="caution">
    <text evidence="2">The sequence shown here is derived from an EMBL/GenBank/DDBJ whole genome shotgun (WGS) entry which is preliminary data.</text>
</comment>
<proteinExistence type="predicted"/>
<evidence type="ECO:0000313" key="2">
    <source>
        <dbReference type="EMBL" id="MCD7111329.1"/>
    </source>
</evidence>
<evidence type="ECO:0000256" key="1">
    <source>
        <dbReference type="SAM" id="MobiDB-lite"/>
    </source>
</evidence>